<evidence type="ECO:0000256" key="2">
    <source>
        <dbReference type="ARBA" id="ARBA00022676"/>
    </source>
</evidence>
<evidence type="ECO:0000256" key="4">
    <source>
        <dbReference type="SAM" id="Phobius"/>
    </source>
</evidence>
<feature type="transmembrane region" description="Helical" evidence="4">
    <location>
        <begin position="214"/>
        <end position="233"/>
    </location>
</feature>
<dbReference type="AlphaFoldDB" id="A0A2K3MQC2"/>
<feature type="transmembrane region" description="Helical" evidence="4">
    <location>
        <begin position="150"/>
        <end position="172"/>
    </location>
</feature>
<dbReference type="PANTHER" id="PTHR48045">
    <property type="entry name" value="UDP-GLYCOSYLTRANSFERASE 72B1"/>
    <property type="match status" value="1"/>
</dbReference>
<dbReference type="Gene3D" id="3.40.50.2000">
    <property type="entry name" value="Glycogen Phosphorylase B"/>
    <property type="match status" value="2"/>
</dbReference>
<dbReference type="InterPro" id="IPR002213">
    <property type="entry name" value="UDP_glucos_trans"/>
</dbReference>
<comment type="caution">
    <text evidence="5">The sequence shown here is derived from an EMBL/GenBank/DDBJ whole genome shotgun (WGS) entry which is preliminary data.</text>
</comment>
<keyword evidence="4" id="KW-0812">Transmembrane</keyword>
<protein>
    <submittedName>
        <fullName evidence="5">Flavonoid 3-o-glucosyltransferase-like protein</fullName>
    </submittedName>
</protein>
<keyword evidence="2" id="KW-0328">Glycosyltransferase</keyword>
<dbReference type="ExpressionAtlas" id="A0A2K3MQC2">
    <property type="expression patterns" value="baseline"/>
</dbReference>
<feature type="transmembrane region" description="Helical" evidence="4">
    <location>
        <begin position="239"/>
        <end position="256"/>
    </location>
</feature>
<feature type="transmembrane region" description="Helical" evidence="4">
    <location>
        <begin position="290"/>
        <end position="312"/>
    </location>
</feature>
<keyword evidence="4" id="KW-1133">Transmembrane helix</keyword>
<proteinExistence type="inferred from homology"/>
<dbReference type="GO" id="GO:0008194">
    <property type="term" value="F:UDP-glycosyltransferase activity"/>
    <property type="evidence" value="ECO:0007669"/>
    <property type="project" value="InterPro"/>
</dbReference>
<organism evidence="5 6">
    <name type="scientific">Trifolium pratense</name>
    <name type="common">Red clover</name>
    <dbReference type="NCBI Taxonomy" id="57577"/>
    <lineage>
        <taxon>Eukaryota</taxon>
        <taxon>Viridiplantae</taxon>
        <taxon>Streptophyta</taxon>
        <taxon>Embryophyta</taxon>
        <taxon>Tracheophyta</taxon>
        <taxon>Spermatophyta</taxon>
        <taxon>Magnoliopsida</taxon>
        <taxon>eudicotyledons</taxon>
        <taxon>Gunneridae</taxon>
        <taxon>Pentapetalae</taxon>
        <taxon>rosids</taxon>
        <taxon>fabids</taxon>
        <taxon>Fabales</taxon>
        <taxon>Fabaceae</taxon>
        <taxon>Papilionoideae</taxon>
        <taxon>50 kb inversion clade</taxon>
        <taxon>NPAAA clade</taxon>
        <taxon>Hologalegina</taxon>
        <taxon>IRL clade</taxon>
        <taxon>Trifolieae</taxon>
        <taxon>Trifolium</taxon>
    </lineage>
</organism>
<keyword evidence="4" id="KW-0472">Membrane</keyword>
<dbReference type="Pfam" id="PF00201">
    <property type="entry name" value="UDPGT"/>
    <property type="match status" value="1"/>
</dbReference>
<evidence type="ECO:0000313" key="5">
    <source>
        <dbReference type="EMBL" id="PNX92977.1"/>
    </source>
</evidence>
<sequence length="602" mass="65787">MSSSCIDLSNRHYSKRESKLDKNKMFAQNQFSNVGCRGLNAAFDSRFSRVCFQRSVVNVPFASSAMSLRMYSSSLGGKGSSDGVTEVATGSGVSDVNGGGDSVVLGDLVERMKDTWKSVVEASSYLGEKVKEGSDGLTPYAQQFLDSHPYLNMVVVPVGGTLTATLVGWFILPRILRKFHKYGMQSPVSLFQRGVSGEPVPYEKSFWGAMEDPVRYLVTFLAFSQIAAMVAPTAIATQYLAPAWRGAVILSFVWFLHRWKTNVFARTLSSQSVLGLDREKMLALDKISSIGLFGIGIMALAEACGVAVQSILTVGGVGDHDVNVDFLPGFPKLKTSDFPQEIVNDIDGPFATMLHKMGLELPRATVVAINSFSTVHPLIENELNSNFKMLLNVGPFILTTPQPIIADEHGCIAWLNQHKNSSVVYISFGSVVIPPPHELTALAESLEECEFPFILAFRGNPEENLPKGFVERTRTKGKIVAWAPQLEILKHSSVGVCLTHSGWNSVLDCIVGGVPMITRPFFGDQKLNARMIESVWEIGVGVDNGVLTKESTLKALELTMSSEKGKIMRHKILKLKEFALEAVQQNGTSAKNFNTLTQIVTC</sequence>
<dbReference type="CDD" id="cd03784">
    <property type="entry name" value="GT1_Gtf-like"/>
    <property type="match status" value="1"/>
</dbReference>
<dbReference type="SUPFAM" id="SSF53756">
    <property type="entry name" value="UDP-Glycosyltransferase/glycogen phosphorylase"/>
    <property type="match status" value="1"/>
</dbReference>
<evidence type="ECO:0000313" key="6">
    <source>
        <dbReference type="Proteomes" id="UP000236291"/>
    </source>
</evidence>
<dbReference type="PANTHER" id="PTHR48045:SF34">
    <property type="entry name" value="ISOFLAVONE 7-O-GLUCOSYLTRANSFERASE 1-LIKE"/>
    <property type="match status" value="1"/>
</dbReference>
<evidence type="ECO:0000256" key="1">
    <source>
        <dbReference type="ARBA" id="ARBA00009995"/>
    </source>
</evidence>
<dbReference type="FunFam" id="3.40.50.2000:FF:000091">
    <property type="entry name" value="Glycosyltransferase"/>
    <property type="match status" value="1"/>
</dbReference>
<dbReference type="EMBL" id="ASHM01011077">
    <property type="protein sequence ID" value="PNX92977.1"/>
    <property type="molecule type" value="Genomic_DNA"/>
</dbReference>
<comment type="similarity">
    <text evidence="1">Belongs to the UDP-glycosyltransferase family.</text>
</comment>
<gene>
    <name evidence="5" type="ORF">L195_g016125</name>
</gene>
<accession>A0A2K3MQC2</accession>
<keyword evidence="3 5" id="KW-0808">Transferase</keyword>
<name>A0A2K3MQC2_TRIPR</name>
<dbReference type="Proteomes" id="UP000236291">
    <property type="component" value="Unassembled WGS sequence"/>
</dbReference>
<reference evidence="5 6" key="1">
    <citation type="journal article" date="2014" name="Am. J. Bot.">
        <title>Genome assembly and annotation for red clover (Trifolium pratense; Fabaceae).</title>
        <authorList>
            <person name="Istvanek J."/>
            <person name="Jaros M."/>
            <person name="Krenek A."/>
            <person name="Repkova J."/>
        </authorList>
    </citation>
    <scope>NUCLEOTIDE SEQUENCE [LARGE SCALE GENOMIC DNA]</scope>
    <source>
        <strain evidence="6">cv. Tatra</strain>
        <tissue evidence="5">Young leaves</tissue>
    </source>
</reference>
<reference evidence="5 6" key="2">
    <citation type="journal article" date="2017" name="Front. Plant Sci.">
        <title>Gene Classification and Mining of Molecular Markers Useful in Red Clover (Trifolium pratense) Breeding.</title>
        <authorList>
            <person name="Istvanek J."/>
            <person name="Dluhosova J."/>
            <person name="Dluhos P."/>
            <person name="Patkova L."/>
            <person name="Nedelnik J."/>
            <person name="Repkova J."/>
        </authorList>
    </citation>
    <scope>NUCLEOTIDE SEQUENCE [LARGE SCALE GENOMIC DNA]</scope>
    <source>
        <strain evidence="6">cv. Tatra</strain>
        <tissue evidence="5">Young leaves</tissue>
    </source>
</reference>
<evidence type="ECO:0000256" key="3">
    <source>
        <dbReference type="ARBA" id="ARBA00022679"/>
    </source>
</evidence>